<reference evidence="2" key="1">
    <citation type="submission" date="2025-08" db="UniProtKB">
        <authorList>
            <consortium name="RefSeq"/>
        </authorList>
    </citation>
    <scope>IDENTIFICATION</scope>
</reference>
<sequence>MPSPLPVSQVTPAHSWSRHRLAMEDPMSGRFAQETPPFPRPSSDTLRAALPAWPAAGPLPTSLPVAFPGWDGGSRRPRRIDEPLGGQEPPGQPAVRSIAAPQAHRGSNLALQPPGAAGTPWMLWA</sequence>
<protein>
    <submittedName>
        <fullName evidence="2">DNA-directed RNA polymerases I, II, and III subunit RPABC5 isoform X1</fullName>
    </submittedName>
</protein>
<keyword evidence="2" id="KW-0240">DNA-directed RNA polymerase</keyword>
<dbReference type="RefSeq" id="XP_045146395.1">
    <property type="nucleotide sequence ID" value="XM_045290460.1"/>
</dbReference>
<keyword evidence="1" id="KW-1185">Reference proteome</keyword>
<evidence type="ECO:0000313" key="2">
    <source>
        <dbReference type="RefSeq" id="XP_045146395.1"/>
    </source>
</evidence>
<proteinExistence type="predicted"/>
<name>A0AC55D3S3_ECHTE</name>
<evidence type="ECO:0000313" key="1">
    <source>
        <dbReference type="Proteomes" id="UP000694863"/>
    </source>
</evidence>
<gene>
    <name evidence="2" type="primary">POLR2L</name>
</gene>
<keyword evidence="2" id="KW-0804">Transcription</keyword>
<accession>A0AC55D3S3</accession>
<organism evidence="1 2">
    <name type="scientific">Echinops telfairi</name>
    <name type="common">Lesser hedgehog tenrec</name>
    <dbReference type="NCBI Taxonomy" id="9371"/>
    <lineage>
        <taxon>Eukaryota</taxon>
        <taxon>Metazoa</taxon>
        <taxon>Chordata</taxon>
        <taxon>Craniata</taxon>
        <taxon>Vertebrata</taxon>
        <taxon>Euteleostomi</taxon>
        <taxon>Mammalia</taxon>
        <taxon>Eutheria</taxon>
        <taxon>Afrotheria</taxon>
        <taxon>Tenrecidae</taxon>
        <taxon>Tenrecinae</taxon>
        <taxon>Echinops</taxon>
    </lineage>
</organism>
<dbReference type="Proteomes" id="UP000694863">
    <property type="component" value="Unplaced"/>
</dbReference>